<keyword evidence="1" id="KW-0597">Phosphoprotein</keyword>
<protein>
    <submittedName>
        <fullName evidence="4">FHA domain-containing protein</fullName>
    </submittedName>
</protein>
<dbReference type="EMBL" id="RBDY01000035">
    <property type="protein sequence ID" value="RKN15110.1"/>
    <property type="molecule type" value="Genomic_DNA"/>
</dbReference>
<dbReference type="InterPro" id="IPR008984">
    <property type="entry name" value="SMAD_FHA_dom_sf"/>
</dbReference>
<gene>
    <name evidence="5" type="ORF">D7318_28250</name>
    <name evidence="4" type="ORF">D7319_20380</name>
</gene>
<dbReference type="CDD" id="cd00060">
    <property type="entry name" value="FHA"/>
    <property type="match status" value="1"/>
</dbReference>
<dbReference type="SUPFAM" id="SSF49879">
    <property type="entry name" value="SMAD/FHA domain"/>
    <property type="match status" value="1"/>
</dbReference>
<dbReference type="AlphaFoldDB" id="A0A3A9W2H9"/>
<dbReference type="EMBL" id="RBDX01000017">
    <property type="protein sequence ID" value="RKN07049.1"/>
    <property type="molecule type" value="Genomic_DNA"/>
</dbReference>
<dbReference type="OrthoDB" id="4213445at2"/>
<feature type="region of interest" description="Disordered" evidence="2">
    <location>
        <begin position="35"/>
        <end position="57"/>
    </location>
</feature>
<dbReference type="Proteomes" id="UP000275024">
    <property type="component" value="Unassembled WGS sequence"/>
</dbReference>
<organism evidence="4 7">
    <name type="scientific">Streptomyces radicis</name>
    <dbReference type="NCBI Taxonomy" id="1750517"/>
    <lineage>
        <taxon>Bacteria</taxon>
        <taxon>Bacillati</taxon>
        <taxon>Actinomycetota</taxon>
        <taxon>Actinomycetes</taxon>
        <taxon>Kitasatosporales</taxon>
        <taxon>Streptomycetaceae</taxon>
        <taxon>Streptomyces</taxon>
    </lineage>
</organism>
<accession>A0A3A9W2H9</accession>
<dbReference type="InterPro" id="IPR000253">
    <property type="entry name" value="FHA_dom"/>
</dbReference>
<dbReference type="PROSITE" id="PS50006">
    <property type="entry name" value="FHA_DOMAIN"/>
    <property type="match status" value="1"/>
</dbReference>
<feature type="domain" description="FHA" evidence="3">
    <location>
        <begin position="39"/>
        <end position="82"/>
    </location>
</feature>
<evidence type="ECO:0000313" key="5">
    <source>
        <dbReference type="EMBL" id="RKN15110.1"/>
    </source>
</evidence>
<sequence>MNRPRSSLAHGAPPARPGTLHARSLAGTVTGSPEAGRIIRFGRGGGPDADLRVGEDDPRVSRRHGELAYRRGQWWLRNTGQQLLRLPRGQMMHVSTEPIPLAAGYTPVFVKGSGFREHLVELHVTDHGAAGSGSRRGIETLPPKRWSLADDQRLILVVLGQEYLRYEPHPRPLTYRQAAAQLSFLCPEESWGESKIAHRVEKVRTALEASGDFPYDLREQDPRGASDNTLKHNLLRGLVESTTLVPPDLDLLDRGLDEF</sequence>
<evidence type="ECO:0000313" key="7">
    <source>
        <dbReference type="Proteomes" id="UP000275024"/>
    </source>
</evidence>
<dbReference type="Proteomes" id="UP000268652">
    <property type="component" value="Unassembled WGS sequence"/>
</dbReference>
<evidence type="ECO:0000256" key="1">
    <source>
        <dbReference type="ARBA" id="ARBA00022553"/>
    </source>
</evidence>
<dbReference type="Pfam" id="PF00498">
    <property type="entry name" value="FHA"/>
    <property type="match status" value="1"/>
</dbReference>
<evidence type="ECO:0000256" key="2">
    <source>
        <dbReference type="SAM" id="MobiDB-lite"/>
    </source>
</evidence>
<dbReference type="RefSeq" id="WP_120700072.1">
    <property type="nucleotide sequence ID" value="NZ_RBDX01000017.1"/>
</dbReference>
<comment type="caution">
    <text evidence="4">The sequence shown here is derived from an EMBL/GenBank/DDBJ whole genome shotgun (WGS) entry which is preliminary data.</text>
</comment>
<keyword evidence="6" id="KW-1185">Reference proteome</keyword>
<feature type="region of interest" description="Disordered" evidence="2">
    <location>
        <begin position="1"/>
        <end position="21"/>
    </location>
</feature>
<name>A0A3A9W2H9_9ACTN</name>
<evidence type="ECO:0000259" key="3">
    <source>
        <dbReference type="PROSITE" id="PS50006"/>
    </source>
</evidence>
<dbReference type="Gene3D" id="2.60.200.20">
    <property type="match status" value="1"/>
</dbReference>
<reference evidence="6 7" key="1">
    <citation type="submission" date="2018-09" db="EMBL/GenBank/DDBJ databases">
        <title>Streptomyces sp. nov. DS1-2, an endophytic actinomycete isolated from roots of Dendrobium scabrilingue.</title>
        <authorList>
            <person name="Kuncharoen N."/>
            <person name="Kudo T."/>
            <person name="Ohkuma M."/>
            <person name="Yuki M."/>
            <person name="Tanasupawat S."/>
        </authorList>
    </citation>
    <scope>NUCLEOTIDE SEQUENCE [LARGE SCALE GENOMIC DNA]</scope>
    <source>
        <strain evidence="4 7">AZ1-7</strain>
        <strain evidence="5 6">DS1-2</strain>
    </source>
</reference>
<evidence type="ECO:0000313" key="4">
    <source>
        <dbReference type="EMBL" id="RKN07049.1"/>
    </source>
</evidence>
<evidence type="ECO:0000313" key="6">
    <source>
        <dbReference type="Proteomes" id="UP000268652"/>
    </source>
</evidence>
<proteinExistence type="predicted"/>